<dbReference type="AlphaFoldDB" id="A0A443I0E1"/>
<evidence type="ECO:0000313" key="2">
    <source>
        <dbReference type="EMBL" id="RWQ97532.1"/>
    </source>
</evidence>
<sequence length="421" mass="46325">MGSSPELVDADFSSIPRSREENQERAFVAASRRKDRSLDARLESAHRASMLHKKRTGKALYITREIVEKEAMYEEVDERYQEKRLRMLQAQNMQIEEQFQRQLLAAFAAGANSAARSRHSIAVPQAPSDGVKKTRIDLPATRASFSEGGSAGSVPSPMPASQDHVGTPTITYPQTPGTPSYVQTPGSYVQTPGGYSNGFPSPQMPQYLNQQNSWRQQPFNLFPRRQQGYPAAQQNDVQTVDSWRRRVLMQSLENESPTPTQGFRSRLASAPEPQLRAQLPIAVPPSPVQSPRAQSEPSSDAPEESHNTMSQPLTMATVTPQQTYVTPQAWGTPDLCPSPGSLNSASNTSWDDSIPPEMVAHDSTPLAPLMVSTDQLDPDFADFNRFALGLESSSHYQDGFGLETSAFDDWVALDLDFAAAA</sequence>
<feature type="compositionally biased region" description="Polar residues" evidence="1">
    <location>
        <begin position="289"/>
        <end position="298"/>
    </location>
</feature>
<comment type="caution">
    <text evidence="2">The sequence shown here is derived from an EMBL/GenBank/DDBJ whole genome shotgun (WGS) entry which is preliminary data.</text>
</comment>
<dbReference type="Proteomes" id="UP000283841">
    <property type="component" value="Unassembled WGS sequence"/>
</dbReference>
<feature type="region of interest" description="Disordered" evidence="1">
    <location>
        <begin position="251"/>
        <end position="309"/>
    </location>
</feature>
<dbReference type="RefSeq" id="XP_028487177.1">
    <property type="nucleotide sequence ID" value="XM_028625414.1"/>
</dbReference>
<protein>
    <submittedName>
        <fullName evidence="2">Uncharacterized protein</fullName>
    </submittedName>
</protein>
<name>A0A443I0E1_BYSSP</name>
<organism evidence="2 3">
    <name type="scientific">Byssochlamys spectabilis</name>
    <name type="common">Paecilomyces variotii</name>
    <dbReference type="NCBI Taxonomy" id="264951"/>
    <lineage>
        <taxon>Eukaryota</taxon>
        <taxon>Fungi</taxon>
        <taxon>Dikarya</taxon>
        <taxon>Ascomycota</taxon>
        <taxon>Pezizomycotina</taxon>
        <taxon>Eurotiomycetes</taxon>
        <taxon>Eurotiomycetidae</taxon>
        <taxon>Eurotiales</taxon>
        <taxon>Thermoascaceae</taxon>
        <taxon>Paecilomyces</taxon>
    </lineage>
</organism>
<accession>A0A443I0E1</accession>
<keyword evidence="3" id="KW-1185">Reference proteome</keyword>
<dbReference type="EMBL" id="RCNU01000002">
    <property type="protein sequence ID" value="RWQ97532.1"/>
    <property type="molecule type" value="Genomic_DNA"/>
</dbReference>
<dbReference type="STRING" id="264951.A0A443I0E1"/>
<dbReference type="VEuPathDB" id="FungiDB:C8Q69DRAFT_139789"/>
<dbReference type="GeneID" id="39594691"/>
<proteinExistence type="predicted"/>
<feature type="region of interest" description="Disordered" evidence="1">
    <location>
        <begin position="143"/>
        <end position="166"/>
    </location>
</feature>
<evidence type="ECO:0000256" key="1">
    <source>
        <dbReference type="SAM" id="MobiDB-lite"/>
    </source>
</evidence>
<feature type="compositionally biased region" description="Polar residues" evidence="1">
    <location>
        <begin position="251"/>
        <end position="263"/>
    </location>
</feature>
<evidence type="ECO:0000313" key="3">
    <source>
        <dbReference type="Proteomes" id="UP000283841"/>
    </source>
</evidence>
<reference evidence="2 3" key="1">
    <citation type="journal article" date="2018" name="Front. Microbiol.">
        <title>Genomic and genetic insights into a cosmopolitan fungus, Paecilomyces variotii (Eurotiales).</title>
        <authorList>
            <person name="Urquhart A.S."/>
            <person name="Mondo S.J."/>
            <person name="Makela M.R."/>
            <person name="Hane J.K."/>
            <person name="Wiebenga A."/>
            <person name="He G."/>
            <person name="Mihaltcheva S."/>
            <person name="Pangilinan J."/>
            <person name="Lipzen A."/>
            <person name="Barry K."/>
            <person name="de Vries R.P."/>
            <person name="Grigoriev I.V."/>
            <person name="Idnurm A."/>
        </authorList>
    </citation>
    <scope>NUCLEOTIDE SEQUENCE [LARGE SCALE GENOMIC DNA]</scope>
    <source>
        <strain evidence="2 3">CBS 101075</strain>
    </source>
</reference>
<gene>
    <name evidence="2" type="ORF">C8Q69DRAFT_139789</name>
</gene>
<feature type="region of interest" description="Disordered" evidence="1">
    <location>
        <begin position="1"/>
        <end position="32"/>
    </location>
</feature>